<evidence type="ECO:0000256" key="7">
    <source>
        <dbReference type="ARBA" id="ARBA00023016"/>
    </source>
</evidence>
<evidence type="ECO:0000256" key="6">
    <source>
        <dbReference type="ARBA" id="ARBA00022884"/>
    </source>
</evidence>
<dbReference type="GO" id="GO:0003729">
    <property type="term" value="F:mRNA binding"/>
    <property type="evidence" value="ECO:0007669"/>
    <property type="project" value="InterPro"/>
</dbReference>
<dbReference type="InterPro" id="IPR038570">
    <property type="entry name" value="HicA_sf"/>
</dbReference>
<evidence type="ECO:0000256" key="2">
    <source>
        <dbReference type="ARBA" id="ARBA00022649"/>
    </source>
</evidence>
<evidence type="ECO:0000256" key="5">
    <source>
        <dbReference type="ARBA" id="ARBA00022801"/>
    </source>
</evidence>
<keyword evidence="2" id="KW-1277">Toxin-antitoxin system</keyword>
<reference evidence="9" key="1">
    <citation type="submission" date="2017-09" db="EMBL/GenBank/DDBJ databases">
        <title>Depth-based differentiation of microbial function through sediment-hosted aquifers and enrichment of novel symbionts in the deep terrestrial subsurface.</title>
        <authorList>
            <person name="Probst A.J."/>
            <person name="Ladd B."/>
            <person name="Jarett J.K."/>
            <person name="Geller-Mcgrath D.E."/>
            <person name="Sieber C.M.K."/>
            <person name="Emerson J.B."/>
            <person name="Anantharaman K."/>
            <person name="Thomas B.C."/>
            <person name="Malmstrom R."/>
            <person name="Stieglmeier M."/>
            <person name="Klingl A."/>
            <person name="Woyke T."/>
            <person name="Ryan C.M."/>
            <person name="Banfield J.F."/>
        </authorList>
    </citation>
    <scope>NUCLEOTIDE SEQUENCE [LARGE SCALE GENOMIC DNA]</scope>
</reference>
<comment type="similarity">
    <text evidence="1">Belongs to the HicA mRNA interferase family.</text>
</comment>
<dbReference type="EMBL" id="PFSI01000035">
    <property type="protein sequence ID" value="PJC24531.1"/>
    <property type="molecule type" value="Genomic_DNA"/>
</dbReference>
<comment type="caution">
    <text evidence="8">The sequence shown here is derived from an EMBL/GenBank/DDBJ whole genome shotgun (WGS) entry which is preliminary data.</text>
</comment>
<dbReference type="PANTHER" id="PTHR34873:SF3">
    <property type="entry name" value="ADDICTION MODULE TOXIN, HICA FAMILY"/>
    <property type="match status" value="1"/>
</dbReference>
<dbReference type="GO" id="GO:0016787">
    <property type="term" value="F:hydrolase activity"/>
    <property type="evidence" value="ECO:0007669"/>
    <property type="project" value="UniProtKB-KW"/>
</dbReference>
<proteinExistence type="inferred from homology"/>
<keyword evidence="5" id="KW-0378">Hydrolase</keyword>
<dbReference type="Gene3D" id="3.30.920.30">
    <property type="entry name" value="Hypothetical protein"/>
    <property type="match status" value="1"/>
</dbReference>
<evidence type="ECO:0000256" key="1">
    <source>
        <dbReference type="ARBA" id="ARBA00006620"/>
    </source>
</evidence>
<keyword evidence="7" id="KW-0346">Stress response</keyword>
<keyword evidence="6" id="KW-0694">RNA-binding</keyword>
<dbReference type="Pfam" id="PF07927">
    <property type="entry name" value="HicA_toxin"/>
    <property type="match status" value="1"/>
</dbReference>
<dbReference type="Proteomes" id="UP000230251">
    <property type="component" value="Unassembled WGS sequence"/>
</dbReference>
<evidence type="ECO:0000313" key="8">
    <source>
        <dbReference type="EMBL" id="PJC24531.1"/>
    </source>
</evidence>
<protein>
    <recommendedName>
        <fullName evidence="10">Type II toxin-antitoxin system HicA family toxin</fullName>
    </recommendedName>
</protein>
<dbReference type="GO" id="GO:0004519">
    <property type="term" value="F:endonuclease activity"/>
    <property type="evidence" value="ECO:0007669"/>
    <property type="project" value="UniProtKB-KW"/>
</dbReference>
<accession>A0A2M8EPB0</accession>
<evidence type="ECO:0008006" key="10">
    <source>
        <dbReference type="Google" id="ProtNLM"/>
    </source>
</evidence>
<organism evidence="8 9">
    <name type="scientific">Candidatus Uhrbacteria bacterium CG_4_9_14_0_2_um_filter_41_50</name>
    <dbReference type="NCBI Taxonomy" id="1975031"/>
    <lineage>
        <taxon>Bacteria</taxon>
        <taxon>Candidatus Uhriibacteriota</taxon>
    </lineage>
</organism>
<dbReference type="InterPro" id="IPR012933">
    <property type="entry name" value="HicA_mRNA_interferase"/>
</dbReference>
<dbReference type="PANTHER" id="PTHR34873">
    <property type="entry name" value="SSR1766 PROTEIN"/>
    <property type="match status" value="1"/>
</dbReference>
<keyword evidence="3" id="KW-0540">Nuclease</keyword>
<sequence>MDILAGISGKVVIKKFQSLGYKVARQKGSHVRLTHPKSRIYKPITIPFHKELKIGLITQLIKDVNLTIEEFLDL</sequence>
<keyword evidence="4" id="KW-0255">Endonuclease</keyword>
<evidence type="ECO:0000256" key="4">
    <source>
        <dbReference type="ARBA" id="ARBA00022759"/>
    </source>
</evidence>
<name>A0A2M8EPB0_9BACT</name>
<evidence type="ECO:0000313" key="9">
    <source>
        <dbReference type="Proteomes" id="UP000230251"/>
    </source>
</evidence>
<dbReference type="AlphaFoldDB" id="A0A2M8EPB0"/>
<dbReference type="SUPFAM" id="SSF54786">
    <property type="entry name" value="YcfA/nrd intein domain"/>
    <property type="match status" value="1"/>
</dbReference>
<evidence type="ECO:0000256" key="3">
    <source>
        <dbReference type="ARBA" id="ARBA00022722"/>
    </source>
</evidence>
<gene>
    <name evidence="8" type="ORF">CO057_02250</name>
</gene>